<dbReference type="InterPro" id="IPR036852">
    <property type="entry name" value="Peptidase_S8/S53_dom_sf"/>
</dbReference>
<dbReference type="Proteomes" id="UP000267921">
    <property type="component" value="Unassembled WGS sequence"/>
</dbReference>
<dbReference type="Gene3D" id="3.40.50.200">
    <property type="entry name" value="Peptidase S8/S53 domain"/>
    <property type="match status" value="1"/>
</dbReference>
<evidence type="ECO:0000313" key="8">
    <source>
        <dbReference type="EMBL" id="RNI09152.1"/>
    </source>
</evidence>
<dbReference type="Pfam" id="PF00082">
    <property type="entry name" value="Peptidase_S8"/>
    <property type="match status" value="1"/>
</dbReference>
<protein>
    <submittedName>
        <fullName evidence="9">PGF-pre-PGF domain-containing protein</fullName>
    </submittedName>
</protein>
<evidence type="ECO:0000313" key="10">
    <source>
        <dbReference type="Proteomes" id="UP000198669"/>
    </source>
</evidence>
<dbReference type="InterPro" id="IPR015500">
    <property type="entry name" value="Peptidase_S8_subtilisin-rel"/>
</dbReference>
<evidence type="ECO:0000259" key="7">
    <source>
        <dbReference type="Pfam" id="PF00082"/>
    </source>
</evidence>
<feature type="active site" description="Charge relay system" evidence="5">
    <location>
        <position position="462"/>
    </location>
</feature>
<feature type="region of interest" description="Disordered" evidence="6">
    <location>
        <begin position="1007"/>
        <end position="1037"/>
    </location>
</feature>
<reference evidence="8 11" key="2">
    <citation type="submission" date="2018-10" db="EMBL/GenBank/DDBJ databases">
        <title>Cultivation of a novel Methanohalophilus strain from Kebrit Deep of the Red Sea and a genomic comparison of members of the genus Methanohalophilus.</title>
        <authorList>
            <person name="Guan Y."/>
            <person name="Ngugi D.K."/>
            <person name="Stingl U."/>
        </authorList>
    </citation>
    <scope>NUCLEOTIDE SEQUENCE [LARGE SCALE GENOMIC DNA]</scope>
    <source>
        <strain evidence="8 11">DSM 3094</strain>
    </source>
</reference>
<dbReference type="SUPFAM" id="SSF52743">
    <property type="entry name" value="Subtilisin-like"/>
    <property type="match status" value="1"/>
</dbReference>
<accession>A0A1H2SB94</accession>
<evidence type="ECO:0000313" key="11">
    <source>
        <dbReference type="Proteomes" id="UP000267921"/>
    </source>
</evidence>
<name>A0A1H2SB94_9EURY</name>
<evidence type="ECO:0000256" key="1">
    <source>
        <dbReference type="ARBA" id="ARBA00011073"/>
    </source>
</evidence>
<dbReference type="PANTHER" id="PTHR43399:SF4">
    <property type="entry name" value="CELL WALL-ASSOCIATED PROTEASE"/>
    <property type="match status" value="1"/>
</dbReference>
<dbReference type="GO" id="GO:0006508">
    <property type="term" value="P:proteolysis"/>
    <property type="evidence" value="ECO:0007669"/>
    <property type="project" value="UniProtKB-KW"/>
</dbReference>
<dbReference type="Gene3D" id="2.60.120.380">
    <property type="match status" value="1"/>
</dbReference>
<dbReference type="PANTHER" id="PTHR43399">
    <property type="entry name" value="SUBTILISIN-RELATED"/>
    <property type="match status" value="1"/>
</dbReference>
<proteinExistence type="inferred from homology"/>
<dbReference type="PROSITE" id="PS51892">
    <property type="entry name" value="SUBTILASE"/>
    <property type="match status" value="1"/>
</dbReference>
<feature type="compositionally biased region" description="Basic and acidic residues" evidence="6">
    <location>
        <begin position="1015"/>
        <end position="1027"/>
    </location>
</feature>
<keyword evidence="4 5" id="KW-0720">Serine protease</keyword>
<dbReference type="Proteomes" id="UP000198669">
    <property type="component" value="Unassembled WGS sequence"/>
</dbReference>
<comment type="similarity">
    <text evidence="1 5">Belongs to the peptidase S8 family.</text>
</comment>
<dbReference type="NCBIfam" id="TIGR04213">
    <property type="entry name" value="PGF_pre_PGF"/>
    <property type="match status" value="1"/>
</dbReference>
<dbReference type="SUPFAM" id="SSF49785">
    <property type="entry name" value="Galactose-binding domain-like"/>
    <property type="match status" value="1"/>
</dbReference>
<gene>
    <name evidence="8" type="ORF">EFE40_06780</name>
    <name evidence="9" type="ORF">SAMN04515625_0607</name>
</gene>
<evidence type="ECO:0000256" key="6">
    <source>
        <dbReference type="SAM" id="MobiDB-lite"/>
    </source>
</evidence>
<reference evidence="9 10" key="1">
    <citation type="submission" date="2016-10" db="EMBL/GenBank/DDBJ databases">
        <authorList>
            <person name="de Groot N.N."/>
        </authorList>
    </citation>
    <scope>NUCLEOTIDE SEQUENCE [LARGE SCALE GENOMIC DNA]</scope>
    <source>
        <strain evidence="9 10">Z-7982</strain>
    </source>
</reference>
<dbReference type="PRINTS" id="PR00723">
    <property type="entry name" value="SUBTILISIN"/>
</dbReference>
<dbReference type="InterPro" id="IPR023828">
    <property type="entry name" value="Peptidase_S8_Ser-AS"/>
</dbReference>
<evidence type="ECO:0000256" key="4">
    <source>
        <dbReference type="ARBA" id="ARBA00022825"/>
    </source>
</evidence>
<dbReference type="InterPro" id="IPR034058">
    <property type="entry name" value="TagA/B/C/D_pept_dom"/>
</dbReference>
<dbReference type="InterPro" id="IPR022398">
    <property type="entry name" value="Peptidase_S8_His-AS"/>
</dbReference>
<evidence type="ECO:0000313" key="9">
    <source>
        <dbReference type="EMBL" id="SDW28835.1"/>
    </source>
</evidence>
<dbReference type="AlphaFoldDB" id="A0A1H2SB94"/>
<feature type="active site" description="Charge relay system" evidence="5">
    <location>
        <position position="267"/>
    </location>
</feature>
<evidence type="ECO:0000256" key="3">
    <source>
        <dbReference type="ARBA" id="ARBA00022801"/>
    </source>
</evidence>
<dbReference type="EMBL" id="FNMU01000002">
    <property type="protein sequence ID" value="SDW28835.1"/>
    <property type="molecule type" value="Genomic_DNA"/>
</dbReference>
<dbReference type="InterPro" id="IPR000209">
    <property type="entry name" value="Peptidase_S8/S53_dom"/>
</dbReference>
<dbReference type="PROSITE" id="PS00137">
    <property type="entry name" value="SUBTILASE_HIS"/>
    <property type="match status" value="1"/>
</dbReference>
<keyword evidence="2 5" id="KW-0645">Protease</keyword>
<feature type="active site" description="Charge relay system" evidence="5">
    <location>
        <position position="230"/>
    </location>
</feature>
<evidence type="ECO:0000256" key="5">
    <source>
        <dbReference type="PROSITE-ProRule" id="PRU01240"/>
    </source>
</evidence>
<dbReference type="EMBL" id="RJJG01000004">
    <property type="protein sequence ID" value="RNI09152.1"/>
    <property type="molecule type" value="Genomic_DNA"/>
</dbReference>
<dbReference type="CDD" id="cd04842">
    <property type="entry name" value="Peptidases_S8_Kp43_protease"/>
    <property type="match status" value="1"/>
</dbReference>
<dbReference type="InterPro" id="IPR008979">
    <property type="entry name" value="Galactose-bd-like_sf"/>
</dbReference>
<sequence>MHFRLLLLVSIIILLIPLGSADQNPEQMQNHSDWILLKNSHINTDEAGSTFHTQSVAPFEKGYFIVQFKGIIQPKWQEEIQNISRIYGYIPENAYVLYLNDTKASHIKALPYFKWMGEIKPGYKIEPGIRKIKGNITLNIKFYRNDKALYTTKNIKKMGGIVQSGNSRLLQVHINSSLIDSIAALENVEWIEKHHPPVILNNNASKIMNVTTIHQNYSLTGSGQIIGISDTGLDTGINDESMHDDIEGRIINISSWGDEDASDTHGHGTHVAGSALGNGFLSGGKYSGTAPAAKLVFQAIGDENGNLTGLSTSEDLFELLSFAYTKDARIHSNSWGSEENSYTSYSQVADEFMWNHSDMLVLFAAGNDGENGNYTVGSPATAKNILAIGATENLRPEKGDLGDDPDEIASFSSRGPTADGRIKPDLVAAGTWIISTRSSKTNNDSIFWEPLNDSYAYMGGTSMATPLAAGTVALVRQYYMENLSINPTAALLKATLINGADDLGYNRTTQGWGRINLTASLFPPAPAEVTYYDNISLNTGETWQTEKYVKSNQTPFKATLVWTDHPGAIGADQALVNDLDLTIMNSNGTVLYGNGGEGADRINNVEQVLIESPEKGTYRVCVNGTSVNQGPQAFSLVFSAIIDSTAPTSVSNLNETADGVTWINWTWTNPDDTDFNHTMIYLDGELKENVSNEFYNATGLYPNTTYEIATQTVDVNGNINTTWQNDTATTKEDTLLPVVYSASLNNYTPAIDETVTLNVNATDAESGIGNVTAFTDGTAPSIPLDYNTTSGNYTATFNAEYGQHSVNISVTDNASNTHWDNSTSYEGKDVTTPIIASVILDNYILDIGEDIALKVNVSDNIGIMNVTAYNGSMSSPVELTSNDNGNYTGILISKTGLNTVNVSATDNSGNTGWYNDTFYIAGDDEKPVINNISIDAPTPFVDDPVIIKVNTSDNIGIMNVTAYNGSMSSPIELTLDTGDNYTGTLIANSGTNTVNISATDASGNTAWNNSTIYDAQDKPSDSNDEKGSSGGGGGSATGEDYSNIKYKDFSIRSVKAEIPTIYNFEEKGNLVGNIDLISSRNSGQVKLIIEILKNTSTLANKAPIDTVYMNFNIWVGSSGFENHIRNSSVTFKVEKEWITQENIDIENIHLEVFEDGQWIALPTEYIDQAGNYVHFKTATDKYLNSPFVIAGSKKILKSNTKNENVIAETNNLNTQKTDTNESVNNVSGKAEKNALGPEKIMDKMLPAWILIIAFIVRRKIE</sequence>
<dbReference type="InterPro" id="IPR026453">
    <property type="entry name" value="PGF_pre_PGF"/>
</dbReference>
<dbReference type="InterPro" id="IPR013783">
    <property type="entry name" value="Ig-like_fold"/>
</dbReference>
<feature type="domain" description="Peptidase S8/S53" evidence="7">
    <location>
        <begin position="221"/>
        <end position="513"/>
    </location>
</feature>
<evidence type="ECO:0000256" key="2">
    <source>
        <dbReference type="ARBA" id="ARBA00022670"/>
    </source>
</evidence>
<dbReference type="PROSITE" id="PS00138">
    <property type="entry name" value="SUBTILASE_SER"/>
    <property type="match status" value="1"/>
</dbReference>
<keyword evidence="3 5" id="KW-0378">Hydrolase</keyword>
<organism evidence="9 10">
    <name type="scientific">Methanohalophilus halophilus</name>
    <dbReference type="NCBI Taxonomy" id="2177"/>
    <lineage>
        <taxon>Archaea</taxon>
        <taxon>Methanobacteriati</taxon>
        <taxon>Methanobacteriota</taxon>
        <taxon>Stenosarchaea group</taxon>
        <taxon>Methanomicrobia</taxon>
        <taxon>Methanosarcinales</taxon>
        <taxon>Methanosarcinaceae</taxon>
        <taxon>Methanohalophilus</taxon>
    </lineage>
</organism>
<dbReference type="InterPro" id="IPR051048">
    <property type="entry name" value="Peptidase_S8/S53_subtilisin"/>
</dbReference>
<dbReference type="GO" id="GO:0004252">
    <property type="term" value="F:serine-type endopeptidase activity"/>
    <property type="evidence" value="ECO:0007669"/>
    <property type="project" value="UniProtKB-UniRule"/>
</dbReference>
<dbReference type="Gene3D" id="2.60.40.10">
    <property type="entry name" value="Immunoglobulins"/>
    <property type="match status" value="2"/>
</dbReference>